<keyword evidence="3" id="KW-1185">Reference proteome</keyword>
<protein>
    <submittedName>
        <fullName evidence="2">Uncharacterized protein</fullName>
    </submittedName>
</protein>
<evidence type="ECO:0000313" key="3">
    <source>
        <dbReference type="Proteomes" id="UP001212841"/>
    </source>
</evidence>
<organism evidence="2 3">
    <name type="scientific">Rhizophlyctis rosea</name>
    <dbReference type="NCBI Taxonomy" id="64517"/>
    <lineage>
        <taxon>Eukaryota</taxon>
        <taxon>Fungi</taxon>
        <taxon>Fungi incertae sedis</taxon>
        <taxon>Chytridiomycota</taxon>
        <taxon>Chytridiomycota incertae sedis</taxon>
        <taxon>Chytridiomycetes</taxon>
        <taxon>Rhizophlyctidales</taxon>
        <taxon>Rhizophlyctidaceae</taxon>
        <taxon>Rhizophlyctis</taxon>
    </lineage>
</organism>
<accession>A0AAD5SL39</accession>
<dbReference type="Proteomes" id="UP001212841">
    <property type="component" value="Unassembled WGS sequence"/>
</dbReference>
<name>A0AAD5SL39_9FUNG</name>
<feature type="region of interest" description="Disordered" evidence="1">
    <location>
        <begin position="1"/>
        <end position="30"/>
    </location>
</feature>
<sequence>MSVVKIYSQTKPKKPEFHSNPTPVSRPSKRDIPLAQELEATRPGAACFCDGPDGLHCSCVYEGNQQLPRVLRRRQQSTTTNTVATARLEIDFDFETVPPPQSASQAIHVEFDVFNSHDPATSALQRRSTSLSKRSWWEDWLTVKLESEKSAEMIVNIKQPLLALSATCQNGGALGQANMDVGLTGYARYYLQFGFRFKAVIGNWNIDDARIYLRGSGDVLLTLSLEASLYFGYDSGLKELAAIYLSPYKVEGLFAIGPKMELHAQLKGHIKLDAHIELSSAITLPSFQVGYEYKQDPSAGKLNELAEPTSGLAQTTLTAGASVEGNIEVNVVWVEEDLTYNGYPTIMTKY</sequence>
<comment type="caution">
    <text evidence="2">The sequence shown here is derived from an EMBL/GenBank/DDBJ whole genome shotgun (WGS) entry which is preliminary data.</text>
</comment>
<reference evidence="2" key="1">
    <citation type="submission" date="2020-05" db="EMBL/GenBank/DDBJ databases">
        <title>Phylogenomic resolution of chytrid fungi.</title>
        <authorList>
            <person name="Stajich J.E."/>
            <person name="Amses K."/>
            <person name="Simmons R."/>
            <person name="Seto K."/>
            <person name="Myers J."/>
            <person name="Bonds A."/>
            <person name="Quandt C.A."/>
            <person name="Barry K."/>
            <person name="Liu P."/>
            <person name="Grigoriev I."/>
            <person name="Longcore J.E."/>
            <person name="James T.Y."/>
        </authorList>
    </citation>
    <scope>NUCLEOTIDE SEQUENCE</scope>
    <source>
        <strain evidence="2">JEL0318</strain>
    </source>
</reference>
<gene>
    <name evidence="2" type="ORF">HK097_000002</name>
</gene>
<dbReference type="AlphaFoldDB" id="A0AAD5SL39"/>
<dbReference type="EMBL" id="JADGJD010000001">
    <property type="protein sequence ID" value="KAJ3057536.1"/>
    <property type="molecule type" value="Genomic_DNA"/>
</dbReference>
<evidence type="ECO:0000313" key="2">
    <source>
        <dbReference type="EMBL" id="KAJ3057536.1"/>
    </source>
</evidence>
<proteinExistence type="predicted"/>
<evidence type="ECO:0000256" key="1">
    <source>
        <dbReference type="SAM" id="MobiDB-lite"/>
    </source>
</evidence>